<dbReference type="Gene3D" id="3.90.1340.10">
    <property type="entry name" value="Phage tail collar domain"/>
    <property type="match status" value="1"/>
</dbReference>
<keyword evidence="3" id="KW-1185">Reference proteome</keyword>
<dbReference type="InterPro" id="IPR011083">
    <property type="entry name" value="Phage_tail_collar_dom"/>
</dbReference>
<dbReference type="Proteomes" id="UP000298471">
    <property type="component" value="Unassembled WGS sequence"/>
</dbReference>
<dbReference type="EMBL" id="SRMB01000002">
    <property type="protein sequence ID" value="TGE27751.1"/>
    <property type="molecule type" value="Genomic_DNA"/>
</dbReference>
<feature type="domain" description="Phage tail collar" evidence="1">
    <location>
        <begin position="32"/>
        <end position="83"/>
    </location>
</feature>
<sequence>MGTTLLGGSTYAVSSPVAKLAATPAAGIEPIGTVKLFVGPELPAGWVVCDGSLLRVDQHPALYKALGAMYGGNGQTTFALPKLLPTTTETQLSTWLPAVKIAAAPVVTALAELRMPHQTRRLS</sequence>
<comment type="caution">
    <text evidence="2">The sequence shown here is derived from an EMBL/GenBank/DDBJ whole genome shotgun (WGS) entry which is preliminary data.</text>
</comment>
<dbReference type="InterPro" id="IPR037053">
    <property type="entry name" value="Phage_tail_collar_dom_sf"/>
</dbReference>
<evidence type="ECO:0000313" key="2">
    <source>
        <dbReference type="EMBL" id="TGE27751.1"/>
    </source>
</evidence>
<name>A0A4Z0QFB6_9BACT</name>
<proteinExistence type="predicted"/>
<dbReference type="AlphaFoldDB" id="A0A4Z0QFB6"/>
<organism evidence="2 3">
    <name type="scientific">Hymenobacter metallicola</name>
    <dbReference type="NCBI Taxonomy" id="2563114"/>
    <lineage>
        <taxon>Bacteria</taxon>
        <taxon>Pseudomonadati</taxon>
        <taxon>Bacteroidota</taxon>
        <taxon>Cytophagia</taxon>
        <taxon>Cytophagales</taxon>
        <taxon>Hymenobacteraceae</taxon>
        <taxon>Hymenobacter</taxon>
    </lineage>
</organism>
<protein>
    <submittedName>
        <fullName evidence="2">Tail fiber protein</fullName>
    </submittedName>
</protein>
<dbReference type="Pfam" id="PF07484">
    <property type="entry name" value="Collar"/>
    <property type="match status" value="1"/>
</dbReference>
<dbReference type="OrthoDB" id="9810174at2"/>
<reference evidence="2 3" key="1">
    <citation type="submission" date="2019-04" db="EMBL/GenBank/DDBJ databases">
        <authorList>
            <person name="Feng G."/>
            <person name="Zhang J."/>
            <person name="Zhu H."/>
        </authorList>
    </citation>
    <scope>NUCLEOTIDE SEQUENCE [LARGE SCALE GENOMIC DNA]</scope>
    <source>
        <strain evidence="2 3">9PBR-1</strain>
    </source>
</reference>
<accession>A0A4Z0QFB6</accession>
<gene>
    <name evidence="2" type="ORF">E5K02_13305</name>
</gene>
<evidence type="ECO:0000259" key="1">
    <source>
        <dbReference type="Pfam" id="PF07484"/>
    </source>
</evidence>
<dbReference type="SUPFAM" id="SSF88874">
    <property type="entry name" value="Receptor-binding domain of short tail fibre protein gp12"/>
    <property type="match status" value="1"/>
</dbReference>
<evidence type="ECO:0000313" key="3">
    <source>
        <dbReference type="Proteomes" id="UP000298471"/>
    </source>
</evidence>